<dbReference type="Gene3D" id="1.10.10.10">
    <property type="entry name" value="Winged helix-like DNA-binding domain superfamily/Winged helix DNA-binding domain"/>
    <property type="match status" value="1"/>
</dbReference>
<organism evidence="2">
    <name type="scientific">Streptomyces sp. R41</name>
    <dbReference type="NCBI Taxonomy" id="3238632"/>
    <lineage>
        <taxon>Bacteria</taxon>
        <taxon>Bacillati</taxon>
        <taxon>Actinomycetota</taxon>
        <taxon>Actinomycetes</taxon>
        <taxon>Kitasatosporales</taxon>
        <taxon>Streptomycetaceae</taxon>
        <taxon>Streptomyces</taxon>
    </lineage>
</organism>
<dbReference type="PROSITE" id="PS50995">
    <property type="entry name" value="HTH_MARR_2"/>
    <property type="match status" value="1"/>
</dbReference>
<protein>
    <submittedName>
        <fullName evidence="2">MarR family winged helix-turn-helix transcriptional regulator</fullName>
    </submittedName>
</protein>
<dbReference type="Pfam" id="PF12802">
    <property type="entry name" value="MarR_2"/>
    <property type="match status" value="1"/>
</dbReference>
<dbReference type="InterPro" id="IPR036388">
    <property type="entry name" value="WH-like_DNA-bd_sf"/>
</dbReference>
<feature type="domain" description="HTH marR-type" evidence="1">
    <location>
        <begin position="16"/>
        <end position="152"/>
    </location>
</feature>
<accession>A0AB39RHH8</accession>
<dbReference type="GO" id="GO:0003700">
    <property type="term" value="F:DNA-binding transcription factor activity"/>
    <property type="evidence" value="ECO:0007669"/>
    <property type="project" value="InterPro"/>
</dbReference>
<dbReference type="RefSeq" id="WP_369247258.1">
    <property type="nucleotide sequence ID" value="NZ_CP163443.1"/>
</dbReference>
<dbReference type="PRINTS" id="PR00598">
    <property type="entry name" value="HTHMARR"/>
</dbReference>
<dbReference type="SUPFAM" id="SSF46785">
    <property type="entry name" value="Winged helix' DNA-binding domain"/>
    <property type="match status" value="1"/>
</dbReference>
<gene>
    <name evidence="2" type="ORF">AB5J53_21320</name>
</gene>
<dbReference type="InterPro" id="IPR000835">
    <property type="entry name" value="HTH_MarR-typ"/>
</dbReference>
<dbReference type="EMBL" id="CP163443">
    <property type="protein sequence ID" value="XDQ54026.1"/>
    <property type="molecule type" value="Genomic_DNA"/>
</dbReference>
<name>A0AB39RHH8_9ACTN</name>
<dbReference type="GO" id="GO:0006950">
    <property type="term" value="P:response to stress"/>
    <property type="evidence" value="ECO:0007669"/>
    <property type="project" value="TreeGrafter"/>
</dbReference>
<dbReference type="AlphaFoldDB" id="A0AB39RHH8"/>
<dbReference type="PANTHER" id="PTHR33164">
    <property type="entry name" value="TRANSCRIPTIONAL REGULATOR, MARR FAMILY"/>
    <property type="match status" value="1"/>
</dbReference>
<dbReference type="SMART" id="SM00347">
    <property type="entry name" value="HTH_MARR"/>
    <property type="match status" value="1"/>
</dbReference>
<dbReference type="PANTHER" id="PTHR33164:SF99">
    <property type="entry name" value="MARR FAMILY REGULATORY PROTEIN"/>
    <property type="match status" value="1"/>
</dbReference>
<reference evidence="2" key="1">
    <citation type="submission" date="2024-07" db="EMBL/GenBank/DDBJ databases">
        <authorList>
            <person name="Yu S.T."/>
        </authorList>
    </citation>
    <scope>NUCLEOTIDE SEQUENCE</scope>
    <source>
        <strain evidence="2">R41</strain>
    </source>
</reference>
<evidence type="ECO:0000259" key="1">
    <source>
        <dbReference type="PROSITE" id="PS50995"/>
    </source>
</evidence>
<proteinExistence type="predicted"/>
<dbReference type="InterPro" id="IPR036390">
    <property type="entry name" value="WH_DNA-bd_sf"/>
</dbReference>
<dbReference type="InterPro" id="IPR039422">
    <property type="entry name" value="MarR/SlyA-like"/>
</dbReference>
<sequence>MNTAPAEEPRWLTDEEQRIWRAYMHATTLLEDHLDRQLQRDAGMPHIYYGLLVQLAEAPRRRLRMTELAMNAKITRSRLSHAIARLEKNGWVRREDCPSDKRGQFAVLTNDGFEVLSRTAPGHVAAVRQALFDRLTADQQKAFGEAMRVIAEGLQPKDAGADLPWLR</sequence>
<evidence type="ECO:0000313" key="2">
    <source>
        <dbReference type="EMBL" id="XDQ54026.1"/>
    </source>
</evidence>